<dbReference type="InterPro" id="IPR002109">
    <property type="entry name" value="Glutaredoxin"/>
</dbReference>
<dbReference type="PANTHER" id="PTHR10293">
    <property type="entry name" value="GLUTAREDOXIN FAMILY MEMBER"/>
    <property type="match status" value="1"/>
</dbReference>
<organism evidence="3 4">
    <name type="scientific">Babesia ovis</name>
    <dbReference type="NCBI Taxonomy" id="5869"/>
    <lineage>
        <taxon>Eukaryota</taxon>
        <taxon>Sar</taxon>
        <taxon>Alveolata</taxon>
        <taxon>Apicomplexa</taxon>
        <taxon>Aconoidasida</taxon>
        <taxon>Piroplasmida</taxon>
        <taxon>Babesiidae</taxon>
        <taxon>Babesia</taxon>
    </lineage>
</organism>
<dbReference type="PROSITE" id="PS51354">
    <property type="entry name" value="GLUTAREDOXIN_2"/>
    <property type="match status" value="1"/>
</dbReference>
<sequence length="171" mass="18715">MSSGQLYVVLQKVNGNVPPITQCETIDDKGENSKGSCCKGGCCGAGPSEPLPETSEEDVGVADLPELTPAAERRIREEISQYKIVLFMKGTANKPACKFSRQAMDILKESRAPVIRTVNVLEDPELRAGIKRFSNYPNIPQLYVKGQFVGGLQTLLLMRENGTLKDIISEE</sequence>
<comment type="caution">
    <text evidence="3">The sequence shown here is derived from an EMBL/GenBank/DDBJ whole genome shotgun (WGS) entry which is preliminary data.</text>
</comment>
<feature type="domain" description="Glutaredoxin" evidence="2">
    <location>
        <begin position="84"/>
        <end position="149"/>
    </location>
</feature>
<evidence type="ECO:0000259" key="2">
    <source>
        <dbReference type="Pfam" id="PF00462"/>
    </source>
</evidence>
<gene>
    <name evidence="3" type="ORF">BaOVIS_016450</name>
</gene>
<dbReference type="Gene3D" id="3.40.30.10">
    <property type="entry name" value="Glutaredoxin"/>
    <property type="match status" value="1"/>
</dbReference>
<keyword evidence="1" id="KW-0676">Redox-active center</keyword>
<evidence type="ECO:0000256" key="1">
    <source>
        <dbReference type="ARBA" id="ARBA00023284"/>
    </source>
</evidence>
<dbReference type="AlphaFoldDB" id="A0A9W5TAS3"/>
<name>A0A9W5TAS3_BABOV</name>
<evidence type="ECO:0000313" key="3">
    <source>
        <dbReference type="EMBL" id="GFE54241.1"/>
    </source>
</evidence>
<dbReference type="SUPFAM" id="SSF52833">
    <property type="entry name" value="Thioredoxin-like"/>
    <property type="match status" value="1"/>
</dbReference>
<keyword evidence="4" id="KW-1185">Reference proteome</keyword>
<dbReference type="PANTHER" id="PTHR10293:SF16">
    <property type="entry name" value="GLUTAREDOXIN-RELATED PROTEIN 5, MITOCHONDRIAL"/>
    <property type="match status" value="1"/>
</dbReference>
<dbReference type="InterPro" id="IPR036249">
    <property type="entry name" value="Thioredoxin-like_sf"/>
</dbReference>
<protein>
    <submittedName>
        <fullName evidence="3">Glutaredoxin</fullName>
    </submittedName>
</protein>
<proteinExistence type="predicted"/>
<dbReference type="OrthoDB" id="415696at2759"/>
<dbReference type="InterPro" id="IPR004480">
    <property type="entry name" value="Monothiol_GRX-rel"/>
</dbReference>
<dbReference type="EMBL" id="BLIY01000014">
    <property type="protein sequence ID" value="GFE54241.1"/>
    <property type="molecule type" value="Genomic_DNA"/>
</dbReference>
<dbReference type="Proteomes" id="UP001057455">
    <property type="component" value="Unassembled WGS sequence"/>
</dbReference>
<reference evidence="3" key="1">
    <citation type="submission" date="2019-12" db="EMBL/GenBank/DDBJ databases">
        <title>Genome sequence of Babesia ovis.</title>
        <authorList>
            <person name="Yamagishi J."/>
            <person name="Sevinc F."/>
            <person name="Xuan X."/>
        </authorList>
    </citation>
    <scope>NUCLEOTIDE SEQUENCE</scope>
    <source>
        <strain evidence="3">Selcuk</strain>
    </source>
</reference>
<dbReference type="Pfam" id="PF00462">
    <property type="entry name" value="Glutaredoxin"/>
    <property type="match status" value="1"/>
</dbReference>
<evidence type="ECO:0000313" key="4">
    <source>
        <dbReference type="Proteomes" id="UP001057455"/>
    </source>
</evidence>
<dbReference type="GO" id="GO:0005739">
    <property type="term" value="C:mitochondrion"/>
    <property type="evidence" value="ECO:0007669"/>
    <property type="project" value="UniProtKB-ARBA"/>
</dbReference>
<accession>A0A9W5TAS3</accession>